<evidence type="ECO:0000256" key="1">
    <source>
        <dbReference type="SAM" id="MobiDB-lite"/>
    </source>
</evidence>
<dbReference type="AlphaFoldDB" id="A0A9N7ZBT7"/>
<feature type="compositionally biased region" description="Basic and acidic residues" evidence="1">
    <location>
        <begin position="181"/>
        <end position="211"/>
    </location>
</feature>
<name>A0A9N7ZBT7_PLEPL</name>
<dbReference type="GO" id="GO:0030036">
    <property type="term" value="P:actin cytoskeleton organization"/>
    <property type="evidence" value="ECO:0007669"/>
    <property type="project" value="TreeGrafter"/>
</dbReference>
<dbReference type="PANTHER" id="PTHR12659:SF7">
    <property type="entry name" value="CROSSVEINLESS C, ISOFORM C"/>
    <property type="match status" value="1"/>
</dbReference>
<reference evidence="2" key="1">
    <citation type="submission" date="2020-03" db="EMBL/GenBank/DDBJ databases">
        <authorList>
            <person name="Weist P."/>
        </authorList>
    </citation>
    <scope>NUCLEOTIDE SEQUENCE</scope>
</reference>
<evidence type="ECO:0000313" key="2">
    <source>
        <dbReference type="EMBL" id="CAB1458206.1"/>
    </source>
</evidence>
<dbReference type="Proteomes" id="UP001153269">
    <property type="component" value="Unassembled WGS sequence"/>
</dbReference>
<protein>
    <submittedName>
        <fullName evidence="2">Uncharacterized protein</fullName>
    </submittedName>
</protein>
<accession>A0A9N7ZBT7</accession>
<dbReference type="GO" id="GO:0005096">
    <property type="term" value="F:GTPase activator activity"/>
    <property type="evidence" value="ECO:0007669"/>
    <property type="project" value="TreeGrafter"/>
</dbReference>
<feature type="region of interest" description="Disordered" evidence="1">
    <location>
        <begin position="162"/>
        <end position="211"/>
    </location>
</feature>
<dbReference type="Gene3D" id="1.10.287.2070">
    <property type="match status" value="1"/>
</dbReference>
<evidence type="ECO:0000313" key="3">
    <source>
        <dbReference type="Proteomes" id="UP001153269"/>
    </source>
</evidence>
<proteinExistence type="predicted"/>
<comment type="caution">
    <text evidence="2">The sequence shown here is derived from an EMBL/GenBank/DDBJ whole genome shotgun (WGS) entry which is preliminary data.</text>
</comment>
<dbReference type="SUPFAM" id="SSF47769">
    <property type="entry name" value="SAM/Pointed domain"/>
    <property type="match status" value="1"/>
</dbReference>
<dbReference type="EMBL" id="CADEAL010004377">
    <property type="protein sequence ID" value="CAB1458206.1"/>
    <property type="molecule type" value="Genomic_DNA"/>
</dbReference>
<sequence length="430" mass="46813">MTSQRRSAKLQLRRSISEQLRDSTSRAWDLLWRNVRERRLAARVFVVDWDELQGGGGRAGGELTSSEGMSEAGIHEECSHKTSSGRAGGRPVAQRGLYCVPEAVDGSMEDVDAAVDVDSASASGHCGGADQASAAGDEGAEHSNLEGEEGAIAAATPKHENIADSGGDAVQSADTAAANCRRMERGDSVDQSAKDSESNDREGDGDSTNERACLEAMTPVCQDFYLRLGDTPRRRSALRLSRIIARQQLLRKLEQGAGEAARRNEHKELPLDGELGSSEWTCEWDGEETSVRAPERQIAACHHWHHEGFKLKTEAVLLPPLNFVHSVSAVPLPIAASAFKAMNETKIEAKEACDWLRAAGFPQYAQLYEDSQFPVDISSVKRDHDFWTGIWWSRYVDNPTFDPVASPPLRHALISHSKSRDPSGGRANGG</sequence>
<organism evidence="2 3">
    <name type="scientific">Pleuronectes platessa</name>
    <name type="common">European plaice</name>
    <dbReference type="NCBI Taxonomy" id="8262"/>
    <lineage>
        <taxon>Eukaryota</taxon>
        <taxon>Metazoa</taxon>
        <taxon>Chordata</taxon>
        <taxon>Craniata</taxon>
        <taxon>Vertebrata</taxon>
        <taxon>Euteleostomi</taxon>
        <taxon>Actinopterygii</taxon>
        <taxon>Neopterygii</taxon>
        <taxon>Teleostei</taxon>
        <taxon>Neoteleostei</taxon>
        <taxon>Acanthomorphata</taxon>
        <taxon>Carangaria</taxon>
        <taxon>Pleuronectiformes</taxon>
        <taxon>Pleuronectoidei</taxon>
        <taxon>Pleuronectidae</taxon>
        <taxon>Pleuronectes</taxon>
    </lineage>
</organism>
<dbReference type="PANTHER" id="PTHR12659">
    <property type="entry name" value="RHO-TYPE GTPASE ACTIVATING PROTEIN"/>
    <property type="match status" value="1"/>
</dbReference>
<dbReference type="GO" id="GO:0035023">
    <property type="term" value="P:regulation of Rho protein signal transduction"/>
    <property type="evidence" value="ECO:0007669"/>
    <property type="project" value="TreeGrafter"/>
</dbReference>
<dbReference type="InterPro" id="IPR013761">
    <property type="entry name" value="SAM/pointed_sf"/>
</dbReference>
<gene>
    <name evidence="2" type="ORF">PLEPLA_LOCUS46036</name>
</gene>
<feature type="region of interest" description="Disordered" evidence="1">
    <location>
        <begin position="122"/>
        <end position="145"/>
    </location>
</feature>
<keyword evidence="3" id="KW-1185">Reference proteome</keyword>